<dbReference type="GO" id="GO:0009306">
    <property type="term" value="P:protein secretion"/>
    <property type="evidence" value="ECO:0007669"/>
    <property type="project" value="InterPro"/>
</dbReference>
<keyword evidence="1" id="KW-1133">Transmembrane helix</keyword>
<accession>A0A5C6DPE6</accession>
<dbReference type="AlphaFoldDB" id="A0A5C6DPE6"/>
<proteinExistence type="predicted"/>
<dbReference type="PANTHER" id="PTHR38831:SF2">
    <property type="entry name" value="TYPE II SECRETION SYSTEM PROTEIN K"/>
    <property type="match status" value="1"/>
</dbReference>
<evidence type="ECO:0008006" key="4">
    <source>
        <dbReference type="Google" id="ProtNLM"/>
    </source>
</evidence>
<protein>
    <recommendedName>
        <fullName evidence="4">General secretion pathway protein K</fullName>
    </recommendedName>
</protein>
<evidence type="ECO:0000313" key="3">
    <source>
        <dbReference type="Proteomes" id="UP000319143"/>
    </source>
</evidence>
<keyword evidence="1" id="KW-0812">Transmembrane</keyword>
<sequence length="542" mass="59141">MIRRAPKAADRQGMALLVVMVIVVLVALAAYGFNQQMTDTYRLSQLEIERAQARLTAMSAVDALRMAIERPRGQRMGWHRTAIDSFAGVPLEEDASVYGDADASNSAWSFSVIAPSDGGTTSLDSDPEKVQSWRFGLTNESAKLNLSVLSDWDQAQPGQAKLALMNLPGMDETMASALMRAYGISDSSRSKAVRLSDRLGAMATQGSSSMGQQDSDASQTASRWAMLWNGGDWDQNYQLDSLELALMGQATVETTAGIDPDPLRSSSSGAAPLAWRDYLTFDSGQRNVNLTGNRRIFINGKDLQSLHQELLAIWPAEWANFVIAARQFGIARKRAGGKRRSSASAAEWTPDLSIPASTRLRTSLELVGVTVEIPESDDKVLRVRSPFTDDFGDPSNYLRALVDDVTTNPSPVILGQVDVMDAPREVLLGIPGLSTETVGEIVERRGSPAATDQSRDTIAWLLIENVVDLPALQKMQPWITVGGDCYHAQIVAFRDALTPTFRCTVSLDGCSASVPMRNYREWNAWGQGFSIDELRADTLPTE</sequence>
<evidence type="ECO:0000256" key="1">
    <source>
        <dbReference type="SAM" id="Phobius"/>
    </source>
</evidence>
<dbReference type="EMBL" id="SJPV01000004">
    <property type="protein sequence ID" value="TWU38482.1"/>
    <property type="molecule type" value="Genomic_DNA"/>
</dbReference>
<dbReference type="Proteomes" id="UP000319143">
    <property type="component" value="Unassembled WGS sequence"/>
</dbReference>
<evidence type="ECO:0000313" key="2">
    <source>
        <dbReference type="EMBL" id="TWU38482.1"/>
    </source>
</evidence>
<gene>
    <name evidence="2" type="ORF">Poly41_29580</name>
</gene>
<organism evidence="2 3">
    <name type="scientific">Novipirellula artificiosorum</name>
    <dbReference type="NCBI Taxonomy" id="2528016"/>
    <lineage>
        <taxon>Bacteria</taxon>
        <taxon>Pseudomonadati</taxon>
        <taxon>Planctomycetota</taxon>
        <taxon>Planctomycetia</taxon>
        <taxon>Pirellulales</taxon>
        <taxon>Pirellulaceae</taxon>
        <taxon>Novipirellula</taxon>
    </lineage>
</organism>
<feature type="transmembrane region" description="Helical" evidence="1">
    <location>
        <begin position="12"/>
        <end position="33"/>
    </location>
</feature>
<reference evidence="2 3" key="1">
    <citation type="submission" date="2019-02" db="EMBL/GenBank/DDBJ databases">
        <title>Deep-cultivation of Planctomycetes and their phenomic and genomic characterization uncovers novel biology.</title>
        <authorList>
            <person name="Wiegand S."/>
            <person name="Jogler M."/>
            <person name="Boedeker C."/>
            <person name="Pinto D."/>
            <person name="Vollmers J."/>
            <person name="Rivas-Marin E."/>
            <person name="Kohn T."/>
            <person name="Peeters S.H."/>
            <person name="Heuer A."/>
            <person name="Rast P."/>
            <person name="Oberbeckmann S."/>
            <person name="Bunk B."/>
            <person name="Jeske O."/>
            <person name="Meyerdierks A."/>
            <person name="Storesund J.E."/>
            <person name="Kallscheuer N."/>
            <person name="Luecker S."/>
            <person name="Lage O.M."/>
            <person name="Pohl T."/>
            <person name="Merkel B.J."/>
            <person name="Hornburger P."/>
            <person name="Mueller R.-W."/>
            <person name="Bruemmer F."/>
            <person name="Labrenz M."/>
            <person name="Spormann A.M."/>
            <person name="Op Den Camp H."/>
            <person name="Overmann J."/>
            <person name="Amann R."/>
            <person name="Jetten M.S.M."/>
            <person name="Mascher T."/>
            <person name="Medema M.H."/>
            <person name="Devos D.P."/>
            <person name="Kaster A.-K."/>
            <person name="Ovreas L."/>
            <person name="Rohde M."/>
            <person name="Galperin M.Y."/>
            <person name="Jogler C."/>
        </authorList>
    </citation>
    <scope>NUCLEOTIDE SEQUENCE [LARGE SCALE GENOMIC DNA]</scope>
    <source>
        <strain evidence="2 3">Poly41</strain>
    </source>
</reference>
<dbReference type="OrthoDB" id="233127at2"/>
<keyword evidence="1" id="KW-0472">Membrane</keyword>
<name>A0A5C6DPE6_9BACT</name>
<dbReference type="RefSeq" id="WP_146526804.1">
    <property type="nucleotide sequence ID" value="NZ_SJPV01000004.1"/>
</dbReference>
<dbReference type="PANTHER" id="PTHR38831">
    <property type="entry name" value="TYPE II SECRETION SYSTEM PROTEIN K"/>
    <property type="match status" value="1"/>
</dbReference>
<dbReference type="GO" id="GO:0016020">
    <property type="term" value="C:membrane"/>
    <property type="evidence" value="ECO:0007669"/>
    <property type="project" value="InterPro"/>
</dbReference>
<comment type="caution">
    <text evidence="2">The sequence shown here is derived from an EMBL/GenBank/DDBJ whole genome shotgun (WGS) entry which is preliminary data.</text>
</comment>
<dbReference type="InterPro" id="IPR005628">
    <property type="entry name" value="GspK"/>
</dbReference>
<keyword evidence="3" id="KW-1185">Reference proteome</keyword>